<evidence type="ECO:0000256" key="4">
    <source>
        <dbReference type="ARBA" id="ARBA00023125"/>
    </source>
</evidence>
<evidence type="ECO:0000256" key="1">
    <source>
        <dbReference type="ARBA" id="ARBA00022741"/>
    </source>
</evidence>
<gene>
    <name evidence="7" type="ORF">CLOBOL_04063</name>
</gene>
<evidence type="ECO:0000313" key="8">
    <source>
        <dbReference type="Proteomes" id="UP000005396"/>
    </source>
</evidence>
<dbReference type="Pfam" id="PF13188">
    <property type="entry name" value="PAS_8"/>
    <property type="match status" value="1"/>
</dbReference>
<dbReference type="SMART" id="SM00382">
    <property type="entry name" value="AAA"/>
    <property type="match status" value="1"/>
</dbReference>
<accession>A8RUM4</accession>
<keyword evidence="3" id="KW-0805">Transcription regulation</keyword>
<name>A8RUM4_ENTBW</name>
<dbReference type="PROSITE" id="PS00675">
    <property type="entry name" value="SIGMA54_INTERACT_1"/>
    <property type="match status" value="1"/>
</dbReference>
<evidence type="ECO:0000259" key="6">
    <source>
        <dbReference type="PROSITE" id="PS50045"/>
    </source>
</evidence>
<dbReference type="Gene3D" id="3.40.50.10660">
    <property type="entry name" value="PrpR receptor domain-like"/>
    <property type="match status" value="1"/>
</dbReference>
<dbReference type="GO" id="GO:0006355">
    <property type="term" value="P:regulation of DNA-templated transcription"/>
    <property type="evidence" value="ECO:0007669"/>
    <property type="project" value="InterPro"/>
</dbReference>
<dbReference type="InterPro" id="IPR025662">
    <property type="entry name" value="Sigma_54_int_dom_ATP-bd_1"/>
</dbReference>
<keyword evidence="5" id="KW-0804">Transcription</keyword>
<dbReference type="GO" id="GO:0005524">
    <property type="term" value="F:ATP binding"/>
    <property type="evidence" value="ECO:0007669"/>
    <property type="project" value="UniProtKB-KW"/>
</dbReference>
<dbReference type="SUPFAM" id="SSF46689">
    <property type="entry name" value="Homeodomain-like"/>
    <property type="match status" value="1"/>
</dbReference>
<evidence type="ECO:0000256" key="2">
    <source>
        <dbReference type="ARBA" id="ARBA00022840"/>
    </source>
</evidence>
<proteinExistence type="predicted"/>
<dbReference type="Gene3D" id="3.40.50.300">
    <property type="entry name" value="P-loop containing nucleotide triphosphate hydrolases"/>
    <property type="match status" value="1"/>
</dbReference>
<dbReference type="GO" id="GO:0000156">
    <property type="term" value="F:phosphorelay response regulator activity"/>
    <property type="evidence" value="ECO:0007669"/>
    <property type="project" value="InterPro"/>
</dbReference>
<dbReference type="InterPro" id="IPR035965">
    <property type="entry name" value="PAS-like_dom_sf"/>
</dbReference>
<dbReference type="Pfam" id="PF06506">
    <property type="entry name" value="PrpR_N"/>
    <property type="match status" value="1"/>
</dbReference>
<dbReference type="Gene3D" id="1.10.10.60">
    <property type="entry name" value="Homeodomain-like"/>
    <property type="match status" value="1"/>
</dbReference>
<dbReference type="InterPro" id="IPR009057">
    <property type="entry name" value="Homeodomain-like_sf"/>
</dbReference>
<dbReference type="InterPro" id="IPR058031">
    <property type="entry name" value="AAA_lid_NorR"/>
</dbReference>
<evidence type="ECO:0000256" key="3">
    <source>
        <dbReference type="ARBA" id="ARBA00023015"/>
    </source>
</evidence>
<dbReference type="GO" id="GO:0043565">
    <property type="term" value="F:sequence-specific DNA binding"/>
    <property type="evidence" value="ECO:0007669"/>
    <property type="project" value="InterPro"/>
</dbReference>
<dbReference type="InterPro" id="IPR002197">
    <property type="entry name" value="HTH_Fis"/>
</dbReference>
<dbReference type="EMBL" id="ABCC02000033">
    <property type="protein sequence ID" value="EDP15892.1"/>
    <property type="molecule type" value="Genomic_DNA"/>
</dbReference>
<comment type="caution">
    <text evidence="7">The sequence shown here is derived from an EMBL/GenBank/DDBJ whole genome shotgun (WGS) entry which is preliminary data.</text>
</comment>
<dbReference type="Gene3D" id="1.10.8.60">
    <property type="match status" value="1"/>
</dbReference>
<dbReference type="Gene3D" id="3.30.450.20">
    <property type="entry name" value="PAS domain"/>
    <property type="match status" value="1"/>
</dbReference>
<dbReference type="InterPro" id="IPR025943">
    <property type="entry name" value="Sigma_54_int_dom_ATP-bd_2"/>
</dbReference>
<evidence type="ECO:0000256" key="5">
    <source>
        <dbReference type="ARBA" id="ARBA00023163"/>
    </source>
</evidence>
<dbReference type="PROSITE" id="PS00688">
    <property type="entry name" value="SIGMA54_INTERACT_3"/>
    <property type="match status" value="1"/>
</dbReference>
<dbReference type="SUPFAM" id="SSF159800">
    <property type="entry name" value="PrpR receptor domain-like"/>
    <property type="match status" value="1"/>
</dbReference>
<keyword evidence="2" id="KW-0067">ATP-binding</keyword>
<protein>
    <recommendedName>
        <fullName evidence="6">Sigma-54 factor interaction domain-containing protein</fullName>
    </recommendedName>
</protein>
<dbReference type="InterPro" id="IPR000014">
    <property type="entry name" value="PAS"/>
</dbReference>
<dbReference type="PROSITE" id="PS50045">
    <property type="entry name" value="SIGMA54_INTERACT_4"/>
    <property type="match status" value="1"/>
</dbReference>
<dbReference type="Pfam" id="PF25601">
    <property type="entry name" value="AAA_lid_14"/>
    <property type="match status" value="1"/>
</dbReference>
<dbReference type="RefSeq" id="WP_002567460.1">
    <property type="nucleotide sequence ID" value="NZ_DS480690.1"/>
</dbReference>
<dbReference type="InterPro" id="IPR003593">
    <property type="entry name" value="AAA+_ATPase"/>
</dbReference>
<dbReference type="CDD" id="cd00009">
    <property type="entry name" value="AAA"/>
    <property type="match status" value="1"/>
</dbReference>
<dbReference type="SUPFAM" id="SSF52540">
    <property type="entry name" value="P-loop containing nucleoside triphosphate hydrolases"/>
    <property type="match status" value="1"/>
</dbReference>
<dbReference type="eggNOG" id="COG3829">
    <property type="taxonomic scope" value="Bacteria"/>
</dbReference>
<dbReference type="HOGENOM" id="CLU_000445_8_5_9"/>
<dbReference type="InterPro" id="IPR002078">
    <property type="entry name" value="Sigma_54_int"/>
</dbReference>
<reference evidence="7 8" key="2">
    <citation type="submission" date="2007-09" db="EMBL/GenBank/DDBJ databases">
        <title>Draft genome sequence of Clostridium bolteae (ATCC BAA-613).</title>
        <authorList>
            <person name="Sudarsanam P."/>
            <person name="Ley R."/>
            <person name="Guruge J."/>
            <person name="Turnbaugh P.J."/>
            <person name="Mahowald M."/>
            <person name="Liep D."/>
            <person name="Gordon J."/>
        </authorList>
    </citation>
    <scope>NUCLEOTIDE SEQUENCE [LARGE SCALE GENOMIC DNA]</scope>
    <source>
        <strain evidence="8">ATCC BAA-613 / DSM 15670 / CCUG 46953 / JCM 12243 / WAL 16351</strain>
    </source>
</reference>
<sequence>MIKIALAVPYKGFIENAYQIFRQHNEFYRAVDQENYEMEEVIVTSENVNQIKIEADIVLTRGLLAEILASLSKNIPVVEITVPAADILRTIRNCVEHYGKQKIGIIAAGNMLDGITELSDLSEAPIRTFVLTPDWNNEMLVKRAVSEGCKVILGGVNTCRYAAENHVSFMMIQTSQEAFWNALSDVKRTWSIFRKEQEKALRLQALLDISHDGILLIDPDFKLTAMNRKAQSVLGIDGEHLPVDALSLGGELKDVLAGDEEYVNRLVQYGSNMLNVSKNVLKIQSSICGYVVNVQAVKEIQSMEHDIRKRICKRGHIARYRFDDITGESPVMISTVETARRYSRTSSNILLIGQSGTGKEMFAQSIHNDSQRRRMPFVAVNCAAIPEQLLESELFGYVPGAFTGAHRDGKAGLFELAHKGTLFLDEIGEISLPLQAKLLRVLQEREIMRVGGDSVIPVDIRILAATNQNLEQLAAERQFREDLLYRLDVLRINIPSLNQRREDISLLADSYMKRAFPDIRITDEAKAYLEQMDWPGNVRQLFNFCERLAVLCNGFAVDADLVAAVSLQGGIPLGTGSVLSDEEDEQRIITKTLASCHYHKGNTAKALGISRSTLWRKLREYGIRT</sequence>
<dbReference type="Pfam" id="PF02954">
    <property type="entry name" value="HTH_8"/>
    <property type="match status" value="1"/>
</dbReference>
<dbReference type="PANTHER" id="PTHR32071">
    <property type="entry name" value="TRANSCRIPTIONAL REGULATORY PROTEIN"/>
    <property type="match status" value="1"/>
</dbReference>
<evidence type="ECO:0000313" key="7">
    <source>
        <dbReference type="EMBL" id="EDP15892.1"/>
    </source>
</evidence>
<dbReference type="PROSITE" id="PS00676">
    <property type="entry name" value="SIGMA54_INTERACT_2"/>
    <property type="match status" value="1"/>
</dbReference>
<dbReference type="AlphaFoldDB" id="A8RUM4"/>
<dbReference type="Proteomes" id="UP000005396">
    <property type="component" value="Unassembled WGS sequence"/>
</dbReference>
<dbReference type="Pfam" id="PF00158">
    <property type="entry name" value="Sigma54_activat"/>
    <property type="match status" value="1"/>
</dbReference>
<organism evidence="7 8">
    <name type="scientific">Enterocloster bolteae (strain ATCC BAA-613 / DSM 15670 / CCUG 46953 / JCM 12243 / WAL 16351)</name>
    <name type="common">Clostridium bolteae</name>
    <dbReference type="NCBI Taxonomy" id="411902"/>
    <lineage>
        <taxon>Bacteria</taxon>
        <taxon>Bacillati</taxon>
        <taxon>Bacillota</taxon>
        <taxon>Clostridia</taxon>
        <taxon>Lachnospirales</taxon>
        <taxon>Lachnospiraceae</taxon>
        <taxon>Enterocloster</taxon>
    </lineage>
</organism>
<reference evidence="7 8" key="1">
    <citation type="submission" date="2007-08" db="EMBL/GenBank/DDBJ databases">
        <authorList>
            <person name="Fulton L."/>
            <person name="Clifton S."/>
            <person name="Fulton B."/>
            <person name="Xu J."/>
            <person name="Minx P."/>
            <person name="Pepin K.H."/>
            <person name="Johnson M."/>
            <person name="Thiruvilangam P."/>
            <person name="Bhonagiri V."/>
            <person name="Nash W.E."/>
            <person name="Mardis E.R."/>
            <person name="Wilson R.K."/>
        </authorList>
    </citation>
    <scope>NUCLEOTIDE SEQUENCE [LARGE SCALE GENOMIC DNA]</scope>
    <source>
        <strain evidence="8">ATCC BAA-613 / DSM 15670 / CCUG 46953 / JCM 12243 / WAL 16351</strain>
    </source>
</reference>
<keyword evidence="4" id="KW-0238">DNA-binding</keyword>
<feature type="domain" description="Sigma-54 factor interaction" evidence="6">
    <location>
        <begin position="325"/>
        <end position="550"/>
    </location>
</feature>
<dbReference type="SUPFAM" id="SSF55785">
    <property type="entry name" value="PYP-like sensor domain (PAS domain)"/>
    <property type="match status" value="1"/>
</dbReference>
<dbReference type="InterPro" id="IPR025944">
    <property type="entry name" value="Sigma_54_int_dom_CS"/>
</dbReference>
<dbReference type="InterPro" id="IPR027417">
    <property type="entry name" value="P-loop_NTPase"/>
</dbReference>
<dbReference type="FunFam" id="3.40.50.300:FF:000006">
    <property type="entry name" value="DNA-binding transcriptional regulator NtrC"/>
    <property type="match status" value="1"/>
</dbReference>
<keyword evidence="1" id="KW-0547">Nucleotide-binding</keyword>
<dbReference type="InterPro" id="IPR010524">
    <property type="entry name" value="Sig_transdc_resp-reg_PrpR_N"/>
</dbReference>
<dbReference type="PaxDb" id="411902-CLOBOL_04063"/>
<dbReference type="Gene3D" id="3.40.50.2300">
    <property type="match status" value="1"/>
</dbReference>